<evidence type="ECO:0000313" key="3">
    <source>
        <dbReference type="Proteomes" id="UP000633509"/>
    </source>
</evidence>
<dbReference type="Proteomes" id="UP000633509">
    <property type="component" value="Unassembled WGS sequence"/>
</dbReference>
<keyword evidence="3" id="KW-1185">Reference proteome</keyword>
<organism evidence="2 3">
    <name type="scientific">Nonomuraea angiospora</name>
    <dbReference type="NCBI Taxonomy" id="46172"/>
    <lineage>
        <taxon>Bacteria</taxon>
        <taxon>Bacillati</taxon>
        <taxon>Actinomycetota</taxon>
        <taxon>Actinomycetes</taxon>
        <taxon>Streptosporangiales</taxon>
        <taxon>Streptosporangiaceae</taxon>
        <taxon>Nonomuraea</taxon>
    </lineage>
</organism>
<dbReference type="EMBL" id="JADBEK010000001">
    <property type="protein sequence ID" value="MBE1584370.1"/>
    <property type="molecule type" value="Genomic_DNA"/>
</dbReference>
<sequence>MAAATFDMLIEQGIDYDYVHTVRSQASGQPPLDLTGCNGVGGRSGPKRCTSRR</sequence>
<evidence type="ECO:0000256" key="1">
    <source>
        <dbReference type="SAM" id="MobiDB-lite"/>
    </source>
</evidence>
<reference evidence="2 3" key="1">
    <citation type="submission" date="2020-10" db="EMBL/GenBank/DDBJ databases">
        <title>Sequencing the genomes of 1000 actinobacteria strains.</title>
        <authorList>
            <person name="Klenk H.-P."/>
        </authorList>
    </citation>
    <scope>NUCLEOTIDE SEQUENCE [LARGE SCALE GENOMIC DNA]</scope>
    <source>
        <strain evidence="2 3">DSM 43173</strain>
    </source>
</reference>
<gene>
    <name evidence="2" type="ORF">H4W80_002628</name>
</gene>
<accession>A0ABR9LVJ0</accession>
<name>A0ABR9LVJ0_9ACTN</name>
<dbReference type="RefSeq" id="WP_192785314.1">
    <property type="nucleotide sequence ID" value="NZ_JADBEK010000001.1"/>
</dbReference>
<proteinExistence type="predicted"/>
<feature type="region of interest" description="Disordered" evidence="1">
    <location>
        <begin position="27"/>
        <end position="53"/>
    </location>
</feature>
<protein>
    <submittedName>
        <fullName evidence="2">Uncharacterized protein</fullName>
    </submittedName>
</protein>
<evidence type="ECO:0000313" key="2">
    <source>
        <dbReference type="EMBL" id="MBE1584370.1"/>
    </source>
</evidence>
<comment type="caution">
    <text evidence="2">The sequence shown here is derived from an EMBL/GenBank/DDBJ whole genome shotgun (WGS) entry which is preliminary data.</text>
</comment>